<dbReference type="PANTHER" id="PTHR40841:SF2">
    <property type="entry name" value="SIDEROPHORE-DEGRADING ESTERASE (EUROFUNG)"/>
    <property type="match status" value="1"/>
</dbReference>
<dbReference type="InterPro" id="IPR000801">
    <property type="entry name" value="Esterase-like"/>
</dbReference>
<dbReference type="InterPro" id="IPR029058">
    <property type="entry name" value="AB_hydrolase_fold"/>
</dbReference>
<dbReference type="Proteomes" id="UP000218172">
    <property type="component" value="Unassembled WGS sequence"/>
</dbReference>
<evidence type="ECO:0000256" key="1">
    <source>
        <dbReference type="ARBA" id="ARBA00005622"/>
    </source>
</evidence>
<dbReference type="Pfam" id="PF00756">
    <property type="entry name" value="Esterase"/>
    <property type="match status" value="1"/>
</dbReference>
<dbReference type="AlphaFoldDB" id="A0A2A4MKC4"/>
<dbReference type="EMBL" id="NVQR01000094">
    <property type="protein sequence ID" value="PCH60342.1"/>
    <property type="molecule type" value="Genomic_DNA"/>
</dbReference>
<dbReference type="SUPFAM" id="SSF53474">
    <property type="entry name" value="alpha/beta-Hydrolases"/>
    <property type="match status" value="1"/>
</dbReference>
<organism evidence="3 4">
    <name type="scientific">SAR86 cluster bacterium</name>
    <dbReference type="NCBI Taxonomy" id="2030880"/>
    <lineage>
        <taxon>Bacteria</taxon>
        <taxon>Pseudomonadati</taxon>
        <taxon>Pseudomonadota</taxon>
        <taxon>Gammaproteobacteria</taxon>
        <taxon>SAR86 cluster</taxon>
    </lineage>
</organism>
<comment type="similarity">
    <text evidence="1">Belongs to the esterase D family.</text>
</comment>
<sequence length="302" mass="33271">MSIFALSTSSNKNPQINTPIAIAILLLQFFLIHAAAAQTATQHFEIPNTQVVNIEDGRFERSYQLFIKLPNSYSKDDFSEHYYPVIYLTDALTAFPLVSSTTQVPMNAGKMEEAITVGISWQMGISPIDSRVRDYTPTIAADWARTTGGADAHLNFLTSVVFPYIENNFRADAGQRIFSGHSLGGLFGAYILSRKPDTFYGYILGSPSLWFDNKYLLKLTPTLQITEAFSAVKVFLGVGSLESPQYSGAANDLVKDTRQYYAQLNALGKNSTTLQIQLITGAIHETAYPATVAQGLNWILGK</sequence>
<name>A0A2A4MKC4_9GAMM</name>
<evidence type="ECO:0000313" key="4">
    <source>
        <dbReference type="Proteomes" id="UP000218172"/>
    </source>
</evidence>
<evidence type="ECO:0000256" key="2">
    <source>
        <dbReference type="ARBA" id="ARBA00022801"/>
    </source>
</evidence>
<proteinExistence type="inferred from homology"/>
<evidence type="ECO:0000313" key="3">
    <source>
        <dbReference type="EMBL" id="PCH60342.1"/>
    </source>
</evidence>
<gene>
    <name evidence="3" type="ORF">COC19_06075</name>
</gene>
<accession>A0A2A4MKC4</accession>
<keyword evidence="2 3" id="KW-0378">Hydrolase</keyword>
<protein>
    <submittedName>
        <fullName evidence="3">Alpha/beta hydrolase</fullName>
    </submittedName>
</protein>
<dbReference type="InterPro" id="IPR052558">
    <property type="entry name" value="Siderophore_Hydrolase_D"/>
</dbReference>
<reference evidence="4" key="1">
    <citation type="submission" date="2017-08" db="EMBL/GenBank/DDBJ databases">
        <title>A dynamic microbial community with high functional redundancy inhabits the cold, oxic subseafloor aquifer.</title>
        <authorList>
            <person name="Tully B.J."/>
            <person name="Wheat C.G."/>
            <person name="Glazer B.T."/>
            <person name="Huber J.A."/>
        </authorList>
    </citation>
    <scope>NUCLEOTIDE SEQUENCE [LARGE SCALE GENOMIC DNA]</scope>
</reference>
<dbReference type="PANTHER" id="PTHR40841">
    <property type="entry name" value="SIDEROPHORE TRIACETYLFUSARININE C ESTERASE"/>
    <property type="match status" value="1"/>
</dbReference>
<dbReference type="Gene3D" id="3.40.50.1820">
    <property type="entry name" value="alpha/beta hydrolase"/>
    <property type="match status" value="1"/>
</dbReference>
<comment type="caution">
    <text evidence="3">The sequence shown here is derived from an EMBL/GenBank/DDBJ whole genome shotgun (WGS) entry which is preliminary data.</text>
</comment>
<dbReference type="GO" id="GO:0016788">
    <property type="term" value="F:hydrolase activity, acting on ester bonds"/>
    <property type="evidence" value="ECO:0007669"/>
    <property type="project" value="TreeGrafter"/>
</dbReference>